<dbReference type="AlphaFoldDB" id="A0A382P674"/>
<evidence type="ECO:0000256" key="3">
    <source>
        <dbReference type="ARBA" id="ARBA00022679"/>
    </source>
</evidence>
<evidence type="ECO:0000313" key="12">
    <source>
        <dbReference type="EMBL" id="SVC68883.1"/>
    </source>
</evidence>
<evidence type="ECO:0000256" key="6">
    <source>
        <dbReference type="ARBA" id="ARBA00023098"/>
    </source>
</evidence>
<feature type="non-terminal residue" evidence="12">
    <location>
        <position position="1"/>
    </location>
</feature>
<feature type="transmembrane region" description="Helical" evidence="11">
    <location>
        <begin position="61"/>
        <end position="82"/>
    </location>
</feature>
<dbReference type="SMART" id="SM01207">
    <property type="entry name" value="G3P_acyltransf"/>
    <property type="match status" value="1"/>
</dbReference>
<evidence type="ECO:0000256" key="4">
    <source>
        <dbReference type="ARBA" id="ARBA00022692"/>
    </source>
</evidence>
<dbReference type="PANTHER" id="PTHR30309:SF0">
    <property type="entry name" value="GLYCEROL-3-PHOSPHATE ACYLTRANSFERASE-RELATED"/>
    <property type="match status" value="1"/>
</dbReference>
<dbReference type="HAMAP" id="MF_01043">
    <property type="entry name" value="PlsY"/>
    <property type="match status" value="1"/>
</dbReference>
<sequence>GDHWGMTDQVPLAVLFVVGAYLLGTFPSAHLFAGRRGIDPTRSGSGNPGATNVYRTAGRRAGLYVFAADAGKGAIAAGLGWVVLSRQVALFCWAAAVLGHVLPVTRRLRGGKGVATAGGGTFVLFPLVAVIDVALFAVAARVSRTASLGSIVMAVATPILIRAFRGTDRELVVALVISLLVLVRHEGNIRRLATGNETTWRRPDPGGEPDGSSG</sequence>
<dbReference type="NCBIfam" id="TIGR00023">
    <property type="entry name" value="glycerol-3-phosphate 1-O-acyltransferase PlsY"/>
    <property type="match status" value="1"/>
</dbReference>
<evidence type="ECO:0000256" key="10">
    <source>
        <dbReference type="SAM" id="MobiDB-lite"/>
    </source>
</evidence>
<evidence type="ECO:0000256" key="1">
    <source>
        <dbReference type="ARBA" id="ARBA00022475"/>
    </source>
</evidence>
<dbReference type="Pfam" id="PF02660">
    <property type="entry name" value="G3P_acyltransf"/>
    <property type="match status" value="1"/>
</dbReference>
<name>A0A382P674_9ZZZZ</name>
<feature type="transmembrane region" description="Helical" evidence="11">
    <location>
        <begin position="146"/>
        <end position="164"/>
    </location>
</feature>
<dbReference type="EMBL" id="UINC01105158">
    <property type="protein sequence ID" value="SVC68883.1"/>
    <property type="molecule type" value="Genomic_DNA"/>
</dbReference>
<keyword evidence="1" id="KW-1003">Cell membrane</keyword>
<keyword evidence="3" id="KW-0808">Transferase</keyword>
<evidence type="ECO:0000256" key="9">
    <source>
        <dbReference type="ARBA" id="ARBA00023264"/>
    </source>
</evidence>
<feature type="transmembrane region" description="Helical" evidence="11">
    <location>
        <begin position="12"/>
        <end position="33"/>
    </location>
</feature>
<evidence type="ECO:0000256" key="8">
    <source>
        <dbReference type="ARBA" id="ARBA00023209"/>
    </source>
</evidence>
<proteinExistence type="inferred from homology"/>
<dbReference type="InterPro" id="IPR003811">
    <property type="entry name" value="G3P_acylTferase_PlsY"/>
</dbReference>
<evidence type="ECO:0008006" key="13">
    <source>
        <dbReference type="Google" id="ProtNLM"/>
    </source>
</evidence>
<feature type="transmembrane region" description="Helical" evidence="11">
    <location>
        <begin position="88"/>
        <end position="105"/>
    </location>
</feature>
<dbReference type="PANTHER" id="PTHR30309">
    <property type="entry name" value="INNER MEMBRANE PROTEIN YGIH"/>
    <property type="match status" value="1"/>
</dbReference>
<keyword evidence="7 11" id="KW-0472">Membrane</keyword>
<reference evidence="12" key="1">
    <citation type="submission" date="2018-05" db="EMBL/GenBank/DDBJ databases">
        <authorList>
            <person name="Lanie J.A."/>
            <person name="Ng W.-L."/>
            <person name="Kazmierczak K.M."/>
            <person name="Andrzejewski T.M."/>
            <person name="Davidsen T.M."/>
            <person name="Wayne K.J."/>
            <person name="Tettelin H."/>
            <person name="Glass J.I."/>
            <person name="Rusch D."/>
            <person name="Podicherti R."/>
            <person name="Tsui H.-C.T."/>
            <person name="Winkler M.E."/>
        </authorList>
    </citation>
    <scope>NUCLEOTIDE SEQUENCE</scope>
</reference>
<feature type="transmembrane region" description="Helical" evidence="11">
    <location>
        <begin position="117"/>
        <end position="140"/>
    </location>
</feature>
<evidence type="ECO:0000256" key="5">
    <source>
        <dbReference type="ARBA" id="ARBA00022989"/>
    </source>
</evidence>
<keyword evidence="4 11" id="KW-0812">Transmembrane</keyword>
<keyword evidence="8" id="KW-0594">Phospholipid biosynthesis</keyword>
<organism evidence="12">
    <name type="scientific">marine metagenome</name>
    <dbReference type="NCBI Taxonomy" id="408172"/>
    <lineage>
        <taxon>unclassified sequences</taxon>
        <taxon>metagenomes</taxon>
        <taxon>ecological metagenomes</taxon>
    </lineage>
</organism>
<gene>
    <name evidence="12" type="ORF">METZ01_LOCUS321737</name>
</gene>
<feature type="region of interest" description="Disordered" evidence="10">
    <location>
        <begin position="195"/>
        <end position="214"/>
    </location>
</feature>
<evidence type="ECO:0000256" key="7">
    <source>
        <dbReference type="ARBA" id="ARBA00023136"/>
    </source>
</evidence>
<evidence type="ECO:0000256" key="11">
    <source>
        <dbReference type="SAM" id="Phobius"/>
    </source>
</evidence>
<dbReference type="GO" id="GO:0043772">
    <property type="term" value="F:acyl-phosphate glycerol-3-phosphate acyltransferase activity"/>
    <property type="evidence" value="ECO:0007669"/>
    <property type="project" value="InterPro"/>
</dbReference>
<keyword evidence="5 11" id="KW-1133">Transmembrane helix</keyword>
<keyword evidence="2" id="KW-0444">Lipid biosynthesis</keyword>
<dbReference type="GO" id="GO:0008654">
    <property type="term" value="P:phospholipid biosynthetic process"/>
    <property type="evidence" value="ECO:0007669"/>
    <property type="project" value="UniProtKB-KW"/>
</dbReference>
<dbReference type="GO" id="GO:0005886">
    <property type="term" value="C:plasma membrane"/>
    <property type="evidence" value="ECO:0007669"/>
    <property type="project" value="InterPro"/>
</dbReference>
<keyword evidence="6" id="KW-0443">Lipid metabolism</keyword>
<accession>A0A382P674</accession>
<protein>
    <recommendedName>
        <fullName evidence="13">Glycerol-3-phosphate acyltransferase</fullName>
    </recommendedName>
</protein>
<keyword evidence="9" id="KW-1208">Phospholipid metabolism</keyword>
<evidence type="ECO:0000256" key="2">
    <source>
        <dbReference type="ARBA" id="ARBA00022516"/>
    </source>
</evidence>